<evidence type="ECO:0000313" key="2">
    <source>
        <dbReference type="EMBL" id="AVR47225.1"/>
    </source>
</evidence>
<dbReference type="PANTHER" id="PTHR47619:SF1">
    <property type="entry name" value="EXODEOXYRIBONUCLEASE WALJ"/>
    <property type="match status" value="1"/>
</dbReference>
<dbReference type="InterPro" id="IPR036866">
    <property type="entry name" value="RibonucZ/Hydroxyglut_hydro"/>
</dbReference>
<keyword evidence="2" id="KW-0378">Hydrolase</keyword>
<gene>
    <name evidence="2" type="ORF">C7S20_19300</name>
</gene>
<dbReference type="Pfam" id="PF12706">
    <property type="entry name" value="Lactamase_B_2"/>
    <property type="match status" value="1"/>
</dbReference>
<organism evidence="2 3">
    <name type="scientific">Christiangramia fulva</name>
    <dbReference type="NCBI Taxonomy" id="2126553"/>
    <lineage>
        <taxon>Bacteria</taxon>
        <taxon>Pseudomonadati</taxon>
        <taxon>Bacteroidota</taxon>
        <taxon>Flavobacteriia</taxon>
        <taxon>Flavobacteriales</taxon>
        <taxon>Flavobacteriaceae</taxon>
        <taxon>Christiangramia</taxon>
    </lineage>
</organism>
<dbReference type="KEGG" id="grs:C7S20_19300"/>
<keyword evidence="3" id="KW-1185">Reference proteome</keyword>
<evidence type="ECO:0000313" key="3">
    <source>
        <dbReference type="Proteomes" id="UP000241507"/>
    </source>
</evidence>
<dbReference type="EMBL" id="CP028136">
    <property type="protein sequence ID" value="AVR47225.1"/>
    <property type="molecule type" value="Genomic_DNA"/>
</dbReference>
<accession>A0A2R3ZAB4</accession>
<dbReference type="AlphaFoldDB" id="A0A2R3ZAB4"/>
<protein>
    <submittedName>
        <fullName evidence="2">MBL fold metallo-hydrolase</fullName>
    </submittedName>
</protein>
<proteinExistence type="predicted"/>
<dbReference type="Gene3D" id="3.60.15.10">
    <property type="entry name" value="Ribonuclease Z/Hydroxyacylglutathione hydrolase-like"/>
    <property type="match status" value="1"/>
</dbReference>
<dbReference type="RefSeq" id="WP_107013991.1">
    <property type="nucleotide sequence ID" value="NZ_CP028136.1"/>
</dbReference>
<feature type="domain" description="Metallo-beta-lactamase" evidence="1">
    <location>
        <begin position="11"/>
        <end position="176"/>
    </location>
</feature>
<dbReference type="InterPro" id="IPR052533">
    <property type="entry name" value="WalJ/YycJ-like"/>
</dbReference>
<dbReference type="SMART" id="SM00849">
    <property type="entry name" value="Lactamase_B"/>
    <property type="match status" value="1"/>
</dbReference>
<dbReference type="Proteomes" id="UP000241507">
    <property type="component" value="Chromosome"/>
</dbReference>
<dbReference type="GO" id="GO:0016787">
    <property type="term" value="F:hydrolase activity"/>
    <property type="evidence" value="ECO:0007669"/>
    <property type="project" value="UniProtKB-KW"/>
</dbReference>
<dbReference type="PANTHER" id="PTHR47619">
    <property type="entry name" value="METALLO-HYDROLASE YYCJ-RELATED"/>
    <property type="match status" value="1"/>
</dbReference>
<reference evidence="3" key="1">
    <citation type="submission" date="2018-03" db="EMBL/GenBank/DDBJ databases">
        <title>Gramella fulva sp. nov., isolated from a dry surface of tidal flat.</title>
        <authorList>
            <person name="Hwang S.H."/>
            <person name="Hwang W.M."/>
            <person name="Kang K."/>
            <person name="Ahn T.-Y."/>
        </authorList>
    </citation>
    <scope>NUCLEOTIDE SEQUENCE [LARGE SCALE GENOMIC DNA]</scope>
    <source>
        <strain evidence="3">SH35</strain>
    </source>
</reference>
<sequence length="240" mass="27130">MKLKVVATGSKGNCYLLQGEKETLMIECGVNIREIKKALHFDFSKLSAVLVTHEHKDHAECIEDLTRLGVNVYATAGTFGSFKSNRAKEVVAHNTFFVGGFKIMAFDVKHDAKDPVGYLIQHPECGKVLFLTDTFYCPYTFRNLNNILIETNFSKAIIKEKLSEMEFLKNRIYQSHMSLETAVEMLQANDLSKVNNIVLIHLSDSNSDERIFKETVHRATGKNVSVANNGMELEFNKTPF</sequence>
<name>A0A2R3ZAB4_9FLAO</name>
<dbReference type="OrthoDB" id="9781189at2"/>
<dbReference type="InterPro" id="IPR001279">
    <property type="entry name" value="Metallo-B-lactamas"/>
</dbReference>
<evidence type="ECO:0000259" key="1">
    <source>
        <dbReference type="SMART" id="SM00849"/>
    </source>
</evidence>
<dbReference type="SUPFAM" id="SSF56281">
    <property type="entry name" value="Metallo-hydrolase/oxidoreductase"/>
    <property type="match status" value="1"/>
</dbReference>